<feature type="compositionally biased region" description="Basic and acidic residues" evidence="2">
    <location>
        <begin position="36"/>
        <end position="47"/>
    </location>
</feature>
<feature type="coiled-coil region" evidence="1">
    <location>
        <begin position="48"/>
        <end position="75"/>
    </location>
</feature>
<evidence type="ECO:0000313" key="3">
    <source>
        <dbReference type="Proteomes" id="UP000829291"/>
    </source>
</evidence>
<gene>
    <name evidence="4 5" type="primary">LOC107219229</name>
</gene>
<dbReference type="RefSeq" id="XP_046589079.1">
    <property type="nucleotide sequence ID" value="XM_046733123.1"/>
</dbReference>
<evidence type="ECO:0000256" key="2">
    <source>
        <dbReference type="SAM" id="MobiDB-lite"/>
    </source>
</evidence>
<dbReference type="Proteomes" id="UP000829291">
    <property type="component" value="Chromosome 1"/>
</dbReference>
<feature type="compositionally biased region" description="Acidic residues" evidence="2">
    <location>
        <begin position="1"/>
        <end position="11"/>
    </location>
</feature>
<protein>
    <submittedName>
        <fullName evidence="4 5">Uncharacterized protein LOC107219229</fullName>
    </submittedName>
</protein>
<name>A0ABM3FM37_NEOLC</name>
<evidence type="ECO:0000313" key="4">
    <source>
        <dbReference type="RefSeq" id="XP_046589012.1"/>
    </source>
</evidence>
<keyword evidence="3" id="KW-1185">Reference proteome</keyword>
<keyword evidence="1" id="KW-0175">Coiled coil</keyword>
<evidence type="ECO:0000313" key="5">
    <source>
        <dbReference type="RefSeq" id="XP_046589079.1"/>
    </source>
</evidence>
<accession>A0ABM3FM37</accession>
<sequence>MDILDDMDMFEDSPSGITVGNPLESELQASSSTHAEVAESSKERNPVKDHLLKQLNEVEDRIEGKKKEIEESCALQDKILRNFSSRAFYGSNSSSDSDSDLFTITGEPIVKRRKSKRSKEQPLIVKDTWQHIIDEKWIVGVVLQNTCNQNLFDLDALIAIKDVQEVHGISAFWSKSPKSFWRRTDFCEAGTSSEIAATIVVDLPRFTGSPTAQLFGTITYELDGVQMQTLIPTLTLDVDRVLKGDHDLNVFCESNGDANTARDKKIQAILAVKSMSIDKMIDFKLNEPLIEDLKDLLDKIGFTEILPKVFTGRNSHMDRCILELKSASHLKCRSVIYTRSVSQLNMLLHLLRKVLPKETSVVCKTIVEAEDVLKALEDELNSYLKPEYAFEIQKARAKSDLLINEFQNSCTIHRFSE</sequence>
<dbReference type="RefSeq" id="XP_046589012.1">
    <property type="nucleotide sequence ID" value="XM_046733056.1"/>
</dbReference>
<proteinExistence type="predicted"/>
<dbReference type="GeneID" id="107219229"/>
<reference evidence="4 5" key="1">
    <citation type="submission" date="2025-05" db="UniProtKB">
        <authorList>
            <consortium name="RefSeq"/>
        </authorList>
    </citation>
    <scope>IDENTIFICATION</scope>
    <source>
        <tissue evidence="4 5">Thorax and Abdomen</tissue>
    </source>
</reference>
<feature type="region of interest" description="Disordered" evidence="2">
    <location>
        <begin position="1"/>
        <end position="47"/>
    </location>
</feature>
<evidence type="ECO:0000256" key="1">
    <source>
        <dbReference type="SAM" id="Coils"/>
    </source>
</evidence>
<organism evidence="3 5">
    <name type="scientific">Neodiprion lecontei</name>
    <name type="common">Redheaded pine sawfly</name>
    <dbReference type="NCBI Taxonomy" id="441921"/>
    <lineage>
        <taxon>Eukaryota</taxon>
        <taxon>Metazoa</taxon>
        <taxon>Ecdysozoa</taxon>
        <taxon>Arthropoda</taxon>
        <taxon>Hexapoda</taxon>
        <taxon>Insecta</taxon>
        <taxon>Pterygota</taxon>
        <taxon>Neoptera</taxon>
        <taxon>Endopterygota</taxon>
        <taxon>Hymenoptera</taxon>
        <taxon>Tenthredinoidea</taxon>
        <taxon>Diprionidae</taxon>
        <taxon>Diprioninae</taxon>
        <taxon>Neodiprion</taxon>
    </lineage>
</organism>